<dbReference type="InterPro" id="IPR000533">
    <property type="entry name" value="Tropomyosin"/>
</dbReference>
<evidence type="ECO:0000313" key="5">
    <source>
        <dbReference type="Proteomes" id="UP001163046"/>
    </source>
</evidence>
<dbReference type="EMBL" id="MU825440">
    <property type="protein sequence ID" value="KAJ7389114.1"/>
    <property type="molecule type" value="Genomic_DNA"/>
</dbReference>
<comment type="similarity">
    <text evidence="1">Belongs to the tropomyosin family.</text>
</comment>
<evidence type="ECO:0000256" key="2">
    <source>
        <dbReference type="ARBA" id="ARBA00023054"/>
    </source>
</evidence>
<dbReference type="AlphaFoldDB" id="A0A9X0D8T1"/>
<feature type="coiled-coil region" evidence="3">
    <location>
        <begin position="5"/>
        <end position="242"/>
    </location>
</feature>
<dbReference type="Proteomes" id="UP001163046">
    <property type="component" value="Unassembled WGS sequence"/>
</dbReference>
<dbReference type="Pfam" id="PF00261">
    <property type="entry name" value="Tropomyosin"/>
    <property type="match status" value="1"/>
</dbReference>
<name>A0A9X0D8T1_9CNID</name>
<gene>
    <name evidence="4" type="ORF">OS493_033436</name>
</gene>
<reference evidence="4" key="1">
    <citation type="submission" date="2023-01" db="EMBL/GenBank/DDBJ databases">
        <title>Genome assembly of the deep-sea coral Lophelia pertusa.</title>
        <authorList>
            <person name="Herrera S."/>
            <person name="Cordes E."/>
        </authorList>
    </citation>
    <scope>NUCLEOTIDE SEQUENCE</scope>
    <source>
        <strain evidence="4">USNM1676648</strain>
        <tissue evidence="4">Polyp</tissue>
    </source>
</reference>
<organism evidence="4 5">
    <name type="scientific">Desmophyllum pertusum</name>
    <dbReference type="NCBI Taxonomy" id="174260"/>
    <lineage>
        <taxon>Eukaryota</taxon>
        <taxon>Metazoa</taxon>
        <taxon>Cnidaria</taxon>
        <taxon>Anthozoa</taxon>
        <taxon>Hexacorallia</taxon>
        <taxon>Scleractinia</taxon>
        <taxon>Caryophylliina</taxon>
        <taxon>Caryophylliidae</taxon>
        <taxon>Desmophyllum</taxon>
    </lineage>
</organism>
<evidence type="ECO:0000256" key="1">
    <source>
        <dbReference type="ARBA" id="ARBA00009036"/>
    </source>
</evidence>
<evidence type="ECO:0000313" key="4">
    <source>
        <dbReference type="EMBL" id="KAJ7389114.1"/>
    </source>
</evidence>
<dbReference type="PANTHER" id="PTHR19269">
    <property type="entry name" value="TROPOMYOSIN"/>
    <property type="match status" value="1"/>
</dbReference>
<evidence type="ECO:0000256" key="3">
    <source>
        <dbReference type="SAM" id="Coils"/>
    </source>
</evidence>
<accession>A0A9X0D8T1</accession>
<sequence length="243" mass="28081">MSDLFEGVKNKMIAMKEKAEEATDRESDAKNQLKTLAQEIFVKEDEAAGYKRRIQFLRKKVKDANAEISDKEERLHELTEKAETETDKGRELTYAEVETDEHLRSVELQVQDAQSAAENAQMRLNNAQRKLTVLENDLSRSEDRKDKAVKRIPELEQMIRSAGENLRKLEQGDVLAGERESDNEQKIQILEDELKVKVEACEETERLEATKLRHVDDLTGEIDSWQDKKHRLENEFAAIAELE</sequence>
<comment type="caution">
    <text evidence="4">The sequence shown here is derived from an EMBL/GenBank/DDBJ whole genome shotgun (WGS) entry which is preliminary data.</text>
</comment>
<proteinExistence type="inferred from homology"/>
<dbReference type="PRINTS" id="PR00194">
    <property type="entry name" value="TROPOMYOSIN"/>
</dbReference>
<keyword evidence="5" id="KW-1185">Reference proteome</keyword>
<evidence type="ECO:0008006" key="6">
    <source>
        <dbReference type="Google" id="ProtNLM"/>
    </source>
</evidence>
<dbReference type="Gene3D" id="1.20.5.170">
    <property type="match status" value="1"/>
</dbReference>
<protein>
    <recommendedName>
        <fullName evidence="6">Tropomyosin</fullName>
    </recommendedName>
</protein>
<dbReference type="SUPFAM" id="SSF57997">
    <property type="entry name" value="Tropomyosin"/>
    <property type="match status" value="1"/>
</dbReference>
<keyword evidence="2 3" id="KW-0175">Coiled coil</keyword>
<dbReference type="OrthoDB" id="128924at2759"/>
<dbReference type="Gene3D" id="1.20.5.340">
    <property type="match status" value="1"/>
</dbReference>